<dbReference type="STRING" id="50376.A0A517LBG9"/>
<organism evidence="3 4">
    <name type="scientific">Venturia effusa</name>
    <dbReference type="NCBI Taxonomy" id="50376"/>
    <lineage>
        <taxon>Eukaryota</taxon>
        <taxon>Fungi</taxon>
        <taxon>Dikarya</taxon>
        <taxon>Ascomycota</taxon>
        <taxon>Pezizomycotina</taxon>
        <taxon>Dothideomycetes</taxon>
        <taxon>Pleosporomycetidae</taxon>
        <taxon>Venturiales</taxon>
        <taxon>Venturiaceae</taxon>
        <taxon>Venturia</taxon>
    </lineage>
</organism>
<dbReference type="Gene3D" id="3.40.50.1820">
    <property type="entry name" value="alpha/beta hydrolase"/>
    <property type="match status" value="1"/>
</dbReference>
<dbReference type="OrthoDB" id="8119704at2759"/>
<feature type="compositionally biased region" description="Basic and acidic residues" evidence="1">
    <location>
        <begin position="381"/>
        <end position="407"/>
    </location>
</feature>
<feature type="compositionally biased region" description="Basic and acidic residues" evidence="1">
    <location>
        <begin position="351"/>
        <end position="371"/>
    </location>
</feature>
<dbReference type="Proteomes" id="UP000316270">
    <property type="component" value="Chromosome 8"/>
</dbReference>
<reference evidence="3 4" key="1">
    <citation type="submission" date="2019-07" db="EMBL/GenBank/DDBJ databases">
        <title>Finished genome of Venturia effusa.</title>
        <authorList>
            <person name="Young C.A."/>
            <person name="Cox M.P."/>
            <person name="Ganley A.R.D."/>
            <person name="David W.J."/>
        </authorList>
    </citation>
    <scope>NUCLEOTIDE SEQUENCE [LARGE SCALE GENOMIC DNA]</scope>
    <source>
        <strain evidence="4">albino</strain>
    </source>
</reference>
<dbReference type="EMBL" id="CP042192">
    <property type="protein sequence ID" value="QDS72974.1"/>
    <property type="molecule type" value="Genomic_DNA"/>
</dbReference>
<dbReference type="PANTHER" id="PTHR43798">
    <property type="entry name" value="MONOACYLGLYCEROL LIPASE"/>
    <property type="match status" value="1"/>
</dbReference>
<evidence type="ECO:0000256" key="1">
    <source>
        <dbReference type="SAM" id="MobiDB-lite"/>
    </source>
</evidence>
<dbReference type="InterPro" id="IPR050266">
    <property type="entry name" value="AB_hydrolase_sf"/>
</dbReference>
<evidence type="ECO:0000313" key="4">
    <source>
        <dbReference type="Proteomes" id="UP000316270"/>
    </source>
</evidence>
<sequence>MANISHRKRPSLSERSPPPEPTVTMVQTNHAKIAVTSIGPHDTAIHPDVFLHPVILCIHGNSFDSTIFKHILASPLQKTHKIMAIDLPGHGKSEDAIDPSKTYNHPGYADCVVELLLIMGIMEVIILGWDLGGHVGIEMLPRFPFIRAMMLVSTPPLGRGKDEIEMAFHWGNGWEKALCARGDLDPDECVTLAETAIEKVPKWGNTVSEFWKCVKRTDQRARKMMYEHLAAGKCSDQKKIVRETGVPIAIVNGAKDHYVNLKFFEGVEFGNLWHNTCFQIPESIRAPFYGDPKAFEPGFKIFVEEHSGSSLGSAAKVMALKLRAKAGEKEPEDKGERIGGRDGSKTGSKNGSDDTRMNVEATKTGEGKPEGGKGYSTAEEGTSKEELEGPKAGEEEIKAEERPREALAAKSKPTWASVVAGAVGKSSTSVSEFAISPTKEGLTPIDTNVGQQHVKGA</sequence>
<feature type="region of interest" description="Disordered" evidence="1">
    <location>
        <begin position="1"/>
        <end position="22"/>
    </location>
</feature>
<keyword evidence="4" id="KW-1185">Reference proteome</keyword>
<feature type="region of interest" description="Disordered" evidence="1">
    <location>
        <begin position="325"/>
        <end position="409"/>
    </location>
</feature>
<evidence type="ECO:0000259" key="2">
    <source>
        <dbReference type="Pfam" id="PF00561"/>
    </source>
</evidence>
<dbReference type="InterPro" id="IPR000073">
    <property type="entry name" value="AB_hydrolase_1"/>
</dbReference>
<feature type="compositionally biased region" description="Basic residues" evidence="1">
    <location>
        <begin position="1"/>
        <end position="10"/>
    </location>
</feature>
<name>A0A517LBG9_9PEZI</name>
<dbReference type="Pfam" id="PF00561">
    <property type="entry name" value="Abhydrolase_1"/>
    <property type="match status" value="1"/>
</dbReference>
<dbReference type="PANTHER" id="PTHR43798:SF33">
    <property type="entry name" value="HYDROLASE, PUTATIVE (AFU_ORTHOLOGUE AFUA_2G14860)-RELATED"/>
    <property type="match status" value="1"/>
</dbReference>
<dbReference type="SUPFAM" id="SSF53474">
    <property type="entry name" value="alpha/beta-Hydrolases"/>
    <property type="match status" value="1"/>
</dbReference>
<dbReference type="GO" id="GO:0016020">
    <property type="term" value="C:membrane"/>
    <property type="evidence" value="ECO:0007669"/>
    <property type="project" value="TreeGrafter"/>
</dbReference>
<evidence type="ECO:0000313" key="3">
    <source>
        <dbReference type="EMBL" id="QDS72974.1"/>
    </source>
</evidence>
<feature type="domain" description="AB hydrolase-1" evidence="2">
    <location>
        <begin position="53"/>
        <end position="198"/>
    </location>
</feature>
<protein>
    <recommendedName>
        <fullName evidence="2">AB hydrolase-1 domain-containing protein</fullName>
    </recommendedName>
</protein>
<proteinExistence type="predicted"/>
<feature type="compositionally biased region" description="Basic and acidic residues" evidence="1">
    <location>
        <begin position="325"/>
        <end position="344"/>
    </location>
</feature>
<gene>
    <name evidence="3" type="ORF">FKW77_008709</name>
</gene>
<accession>A0A517LBG9</accession>
<dbReference type="InterPro" id="IPR029058">
    <property type="entry name" value="AB_hydrolase_fold"/>
</dbReference>
<dbReference type="AlphaFoldDB" id="A0A517LBG9"/>